<dbReference type="SUPFAM" id="SSF52540">
    <property type="entry name" value="P-loop containing nucleoside triphosphate hydrolases"/>
    <property type="match status" value="1"/>
</dbReference>
<keyword evidence="4 7" id="KW-0067">ATP-binding</keyword>
<keyword evidence="10" id="KW-1185">Reference proteome</keyword>
<keyword evidence="3 7" id="KW-0547">Nucleotide-binding</keyword>
<dbReference type="InterPro" id="IPR027417">
    <property type="entry name" value="P-loop_NTPase"/>
</dbReference>
<dbReference type="NCBIfam" id="TIGR01187">
    <property type="entry name" value="potA"/>
    <property type="match status" value="1"/>
</dbReference>
<evidence type="ECO:0000256" key="4">
    <source>
        <dbReference type="ARBA" id="ARBA00022840"/>
    </source>
</evidence>
<dbReference type="PANTHER" id="PTHR42781:SF4">
    <property type="entry name" value="SPERMIDINE_PUTRESCINE IMPORT ATP-BINDING PROTEIN POTA"/>
    <property type="match status" value="1"/>
</dbReference>
<evidence type="ECO:0000256" key="1">
    <source>
        <dbReference type="ARBA" id="ARBA00022448"/>
    </source>
</evidence>
<dbReference type="PROSITE" id="PS50893">
    <property type="entry name" value="ABC_TRANSPORTER_2"/>
    <property type="match status" value="1"/>
</dbReference>
<accession>A0A1S7U9K2</accession>
<dbReference type="GO" id="GO:0015697">
    <property type="term" value="P:quaternary ammonium group transport"/>
    <property type="evidence" value="ECO:0007669"/>
    <property type="project" value="UniProtKB-ARBA"/>
</dbReference>
<gene>
    <name evidence="7 9" type="primary">potA</name>
    <name evidence="9" type="ORF">AGR7A_pAt20296</name>
</gene>
<dbReference type="EMBL" id="FCNP01000049">
    <property type="protein sequence ID" value="CVI63600.1"/>
    <property type="molecule type" value="Genomic_DNA"/>
</dbReference>
<evidence type="ECO:0000256" key="2">
    <source>
        <dbReference type="ARBA" id="ARBA00022475"/>
    </source>
</evidence>
<dbReference type="InterPro" id="IPR005893">
    <property type="entry name" value="PotA-like"/>
</dbReference>
<dbReference type="InterPro" id="IPR003439">
    <property type="entry name" value="ABC_transporter-like_ATP-bd"/>
</dbReference>
<comment type="caution">
    <text evidence="9">The sequence shown here is derived from an EMBL/GenBank/DDBJ whole genome shotgun (WGS) entry which is preliminary data.</text>
</comment>
<feature type="domain" description="ABC transporter" evidence="8">
    <location>
        <begin position="4"/>
        <end position="234"/>
    </location>
</feature>
<evidence type="ECO:0000313" key="9">
    <source>
        <dbReference type="EMBL" id="CVI63600.1"/>
    </source>
</evidence>
<keyword evidence="2 7" id="KW-1003">Cell membrane</keyword>
<dbReference type="InterPro" id="IPR013611">
    <property type="entry name" value="Transp-assoc_OB_typ2"/>
</dbReference>
<evidence type="ECO:0000256" key="7">
    <source>
        <dbReference type="RuleBase" id="RU364083"/>
    </source>
</evidence>
<comment type="similarity">
    <text evidence="7">Belongs to the ABC transporter superfamily. Spermidine/putrescine importer (TC 3.A.1.11.1) family.</text>
</comment>
<keyword evidence="1 7" id="KW-0813">Transport</keyword>
<evidence type="ECO:0000256" key="5">
    <source>
        <dbReference type="ARBA" id="ARBA00022967"/>
    </source>
</evidence>
<evidence type="ECO:0000313" key="10">
    <source>
        <dbReference type="Proteomes" id="UP000192140"/>
    </source>
</evidence>
<dbReference type="GO" id="GO:0005524">
    <property type="term" value="F:ATP binding"/>
    <property type="evidence" value="ECO:0007669"/>
    <property type="project" value="UniProtKB-KW"/>
</dbReference>
<dbReference type="InterPro" id="IPR003593">
    <property type="entry name" value="AAA+_ATPase"/>
</dbReference>
<dbReference type="GO" id="GO:0043190">
    <property type="term" value="C:ATP-binding cassette (ABC) transporter complex"/>
    <property type="evidence" value="ECO:0007669"/>
    <property type="project" value="InterPro"/>
</dbReference>
<dbReference type="InterPro" id="IPR008995">
    <property type="entry name" value="Mo/tungstate-bd_C_term_dom"/>
</dbReference>
<dbReference type="SUPFAM" id="SSF50331">
    <property type="entry name" value="MOP-like"/>
    <property type="match status" value="1"/>
</dbReference>
<dbReference type="Proteomes" id="UP000192140">
    <property type="component" value="Unassembled WGS sequence"/>
</dbReference>
<dbReference type="Gene3D" id="2.40.50.100">
    <property type="match status" value="1"/>
</dbReference>
<comment type="function">
    <text evidence="7">Part of the ABC transporter complex PotABCD involved in spermidine/putrescine import. Responsible for energy coupling to the transport system.</text>
</comment>
<keyword evidence="9" id="KW-0378">Hydrolase</keyword>
<evidence type="ECO:0000256" key="6">
    <source>
        <dbReference type="ARBA" id="ARBA00023136"/>
    </source>
</evidence>
<reference evidence="9" key="1">
    <citation type="submission" date="2016-01" db="EMBL/GenBank/DDBJ databases">
        <authorList>
            <person name="Regsiter A."/>
            <person name="william w."/>
        </authorList>
    </citation>
    <scope>NUCLEOTIDE SEQUENCE</scope>
    <source>
        <strain evidence="9">NCPPB 1641</strain>
    </source>
</reference>
<dbReference type="PANTHER" id="PTHR42781">
    <property type="entry name" value="SPERMIDINE/PUTRESCINE IMPORT ATP-BINDING PROTEIN POTA"/>
    <property type="match status" value="1"/>
</dbReference>
<comment type="catalytic activity">
    <reaction evidence="7">
        <text>ATP + H2O + polyamine-[polyamine-binding protein]Side 1 = ADP + phosphate + polyamineSide 2 + [polyamine-binding protein]Side 1.</text>
        <dbReference type="EC" id="7.6.2.11"/>
    </reaction>
</comment>
<dbReference type="RefSeq" id="WP_080855220.1">
    <property type="nucleotide sequence ID" value="NZ_LT009777.1"/>
</dbReference>
<dbReference type="Gene3D" id="3.40.50.300">
    <property type="entry name" value="P-loop containing nucleotide triphosphate hydrolases"/>
    <property type="match status" value="1"/>
</dbReference>
<name>A0A1S7U9K2_9HYPH</name>
<protein>
    <recommendedName>
        <fullName evidence="7">Spermidine/putrescine import ATP-binding protein PotA</fullName>
        <ecNumber evidence="7">7.6.2.11</ecNumber>
    </recommendedName>
</protein>
<dbReference type="Pfam" id="PF08402">
    <property type="entry name" value="TOBE_2"/>
    <property type="match status" value="1"/>
</dbReference>
<dbReference type="PROSITE" id="PS00211">
    <property type="entry name" value="ABC_TRANSPORTER_1"/>
    <property type="match status" value="1"/>
</dbReference>
<dbReference type="InterPro" id="IPR050093">
    <property type="entry name" value="ABC_SmlMolc_Importer"/>
</dbReference>
<dbReference type="InterPro" id="IPR017871">
    <property type="entry name" value="ABC_transporter-like_CS"/>
</dbReference>
<keyword evidence="5 7" id="KW-1278">Translocase</keyword>
<dbReference type="EC" id="7.6.2.11" evidence="7"/>
<comment type="subunit">
    <text evidence="7">The complex is composed of two ATP-binding proteins (PotA), two transmembrane proteins (PotB and PotC) and a solute-binding protein (PotD).</text>
</comment>
<proteinExistence type="inferred from homology"/>
<evidence type="ECO:0000256" key="3">
    <source>
        <dbReference type="ARBA" id="ARBA00022741"/>
    </source>
</evidence>
<dbReference type="FunFam" id="3.40.50.300:FF:000425">
    <property type="entry name" value="Probable ABC transporter, ATP-binding subunit"/>
    <property type="match status" value="1"/>
</dbReference>
<keyword evidence="6 7" id="KW-0472">Membrane</keyword>
<dbReference type="Pfam" id="PF00005">
    <property type="entry name" value="ABC_tran"/>
    <property type="match status" value="1"/>
</dbReference>
<dbReference type="GO" id="GO:0016887">
    <property type="term" value="F:ATP hydrolysis activity"/>
    <property type="evidence" value="ECO:0007669"/>
    <property type="project" value="InterPro"/>
</dbReference>
<dbReference type="GO" id="GO:0015417">
    <property type="term" value="F:ABC-type polyamine transporter activity"/>
    <property type="evidence" value="ECO:0007669"/>
    <property type="project" value="UniProtKB-EC"/>
</dbReference>
<dbReference type="SMART" id="SM00382">
    <property type="entry name" value="AAA"/>
    <property type="match status" value="1"/>
</dbReference>
<organism evidence="9 10">
    <name type="scientific">Agrobacterium deltaense NCPPB 1641</name>
    <dbReference type="NCBI Taxonomy" id="1183425"/>
    <lineage>
        <taxon>Bacteria</taxon>
        <taxon>Pseudomonadati</taxon>
        <taxon>Pseudomonadota</taxon>
        <taxon>Alphaproteobacteria</taxon>
        <taxon>Hyphomicrobiales</taxon>
        <taxon>Rhizobiaceae</taxon>
        <taxon>Rhizobium/Agrobacterium group</taxon>
        <taxon>Agrobacterium</taxon>
    </lineage>
</organism>
<dbReference type="AlphaFoldDB" id="A0A1S7U9K2"/>
<sequence>MAQVDFSQVSKYYGGLPAVQDATLRIREGEFFSLLGPSGSGKTTLLRMVAGFVHPDEGAIKIGDRVVNDLPPHKRNIGMVFQHYALFPHRTVAENVAFGLQMRKASPDDIRNRVAEALQLVQLEARGSSYPRELSGGQQQRVAIARSIAMRPSLLLLDEPLSALDRKLRTDMQVELRALQQKLGITALYVTHDQEEALSMSDRIAVMNGGKIVQQGTARELYDQPRTAFVANFLGSANVIDITVHKSGTECTGSVNGHSIPLFAPPEARDGQAAKLALRPERLRILSSEASHSGAQLKGVVTAVSYMGSDIRVLVAVDDRLLINARIDAQTQKGADFFREGDPIFVVWDPREAIYVSS</sequence>
<evidence type="ECO:0000259" key="8">
    <source>
        <dbReference type="PROSITE" id="PS50893"/>
    </source>
</evidence>